<evidence type="ECO:0000313" key="11">
    <source>
        <dbReference type="Proteomes" id="UP000675781"/>
    </source>
</evidence>
<dbReference type="CDD" id="cd03257">
    <property type="entry name" value="ABC_NikE_OppD_transporters"/>
    <property type="match status" value="1"/>
</dbReference>
<gene>
    <name evidence="10" type="ORF">KDL01_05445</name>
</gene>
<dbReference type="SUPFAM" id="SSF52540">
    <property type="entry name" value="P-loop containing nucleoside triphosphate hydrolases"/>
    <property type="match status" value="1"/>
</dbReference>
<evidence type="ECO:0000256" key="6">
    <source>
        <dbReference type="ARBA" id="ARBA00022840"/>
    </source>
</evidence>
<dbReference type="Pfam" id="PF08352">
    <property type="entry name" value="oligo_HPY"/>
    <property type="match status" value="1"/>
</dbReference>
<dbReference type="PANTHER" id="PTHR43297">
    <property type="entry name" value="OLIGOPEPTIDE TRANSPORT ATP-BINDING PROTEIN APPD"/>
    <property type="match status" value="1"/>
</dbReference>
<dbReference type="GO" id="GO:0016887">
    <property type="term" value="F:ATP hydrolysis activity"/>
    <property type="evidence" value="ECO:0007669"/>
    <property type="project" value="InterPro"/>
</dbReference>
<evidence type="ECO:0000256" key="3">
    <source>
        <dbReference type="ARBA" id="ARBA00022448"/>
    </source>
</evidence>
<evidence type="ECO:0000256" key="5">
    <source>
        <dbReference type="ARBA" id="ARBA00022741"/>
    </source>
</evidence>
<evidence type="ECO:0000256" key="7">
    <source>
        <dbReference type="ARBA" id="ARBA00023136"/>
    </source>
</evidence>
<dbReference type="GO" id="GO:0005524">
    <property type="term" value="F:ATP binding"/>
    <property type="evidence" value="ECO:0007669"/>
    <property type="project" value="UniProtKB-KW"/>
</dbReference>
<sequence>MLGEPVLEVSKLCIDYGLPEDGGVRAVTDVTFTLRRGEVLGLAGESGSGKSTLAYAIPRLLRAPGVITGGDVIFHQRPVGGGPSQAVDMLTADAETLANIRWVDLSMVFQSAMHALNPVARIEGQLTDVLRRHRPGWSPAQRKERAVELLQMVGISADRLRAFPHELSGGMRQRVMIAMALALEPALVIMDEPTTALDVVTQREIIEELMELRERLGFAVIFITHDLSLLLELADTIAIMYAGRLVEMATATELVRAPRHPYSQGLLNSFPALHGAKKRMVGIPGAPPSLRAMPAGCKFHPRCVHAGESCLSVEPRLARPNGSFSARTVACTLQDGSRPTPAELALPDPAETAPSRFRTPAAAVPAPSDPNQNLTVGDLS</sequence>
<keyword evidence="4" id="KW-1003">Cell membrane</keyword>
<dbReference type="Proteomes" id="UP000675781">
    <property type="component" value="Unassembled WGS sequence"/>
</dbReference>
<keyword evidence="7" id="KW-0472">Membrane</keyword>
<evidence type="ECO:0000256" key="2">
    <source>
        <dbReference type="ARBA" id="ARBA00005417"/>
    </source>
</evidence>
<keyword evidence="5" id="KW-0547">Nucleotide-binding</keyword>
<comment type="similarity">
    <text evidence="2">Belongs to the ABC transporter superfamily.</text>
</comment>
<comment type="subcellular location">
    <subcellularLocation>
        <location evidence="1">Cell membrane</location>
        <topology evidence="1">Peripheral membrane protein</topology>
    </subcellularLocation>
</comment>
<organism evidence="10 11">
    <name type="scientific">Actinospica durhamensis</name>
    <dbReference type="NCBI Taxonomy" id="1508375"/>
    <lineage>
        <taxon>Bacteria</taxon>
        <taxon>Bacillati</taxon>
        <taxon>Actinomycetota</taxon>
        <taxon>Actinomycetes</taxon>
        <taxon>Catenulisporales</taxon>
        <taxon>Actinospicaceae</taxon>
        <taxon>Actinospica</taxon>
    </lineage>
</organism>
<evidence type="ECO:0000256" key="8">
    <source>
        <dbReference type="SAM" id="MobiDB-lite"/>
    </source>
</evidence>
<evidence type="ECO:0000313" key="10">
    <source>
        <dbReference type="EMBL" id="MBR7832693.1"/>
    </source>
</evidence>
<dbReference type="InterPro" id="IPR050388">
    <property type="entry name" value="ABC_Ni/Peptide_Import"/>
</dbReference>
<keyword evidence="6 10" id="KW-0067">ATP-binding</keyword>
<dbReference type="InterPro" id="IPR013563">
    <property type="entry name" value="Oligopep_ABC_C"/>
</dbReference>
<proteinExistence type="inferred from homology"/>
<dbReference type="InterPro" id="IPR003439">
    <property type="entry name" value="ABC_transporter-like_ATP-bd"/>
</dbReference>
<dbReference type="GO" id="GO:0015833">
    <property type="term" value="P:peptide transport"/>
    <property type="evidence" value="ECO:0007669"/>
    <property type="project" value="InterPro"/>
</dbReference>
<protein>
    <submittedName>
        <fullName evidence="10">ABC transporter ATP-binding protein</fullName>
    </submittedName>
</protein>
<keyword evidence="11" id="KW-1185">Reference proteome</keyword>
<dbReference type="Gene3D" id="3.40.50.300">
    <property type="entry name" value="P-loop containing nucleotide triphosphate hydrolases"/>
    <property type="match status" value="1"/>
</dbReference>
<dbReference type="EMBL" id="JAGSOG010000015">
    <property type="protein sequence ID" value="MBR7832693.1"/>
    <property type="molecule type" value="Genomic_DNA"/>
</dbReference>
<feature type="domain" description="ABC transporter" evidence="9">
    <location>
        <begin position="7"/>
        <end position="267"/>
    </location>
</feature>
<dbReference type="GO" id="GO:0005886">
    <property type="term" value="C:plasma membrane"/>
    <property type="evidence" value="ECO:0007669"/>
    <property type="project" value="UniProtKB-SubCell"/>
</dbReference>
<dbReference type="InterPro" id="IPR017871">
    <property type="entry name" value="ABC_transporter-like_CS"/>
</dbReference>
<dbReference type="PROSITE" id="PS00211">
    <property type="entry name" value="ABC_TRANSPORTER_1"/>
    <property type="match status" value="1"/>
</dbReference>
<dbReference type="AlphaFoldDB" id="A0A941IQ90"/>
<dbReference type="FunFam" id="3.40.50.300:FF:000016">
    <property type="entry name" value="Oligopeptide ABC transporter ATP-binding component"/>
    <property type="match status" value="1"/>
</dbReference>
<accession>A0A941IQ90</accession>
<dbReference type="InterPro" id="IPR027417">
    <property type="entry name" value="P-loop_NTPase"/>
</dbReference>
<reference evidence="10" key="1">
    <citation type="submission" date="2021-04" db="EMBL/GenBank/DDBJ databases">
        <title>Genome based classification of Actinospica acidithermotolerans sp. nov., an actinobacterium isolated from an Indonesian hot spring.</title>
        <authorList>
            <person name="Kusuma A.B."/>
            <person name="Putra K.E."/>
            <person name="Nafisah S."/>
            <person name="Loh J."/>
            <person name="Nouioui I."/>
            <person name="Goodfellow M."/>
        </authorList>
    </citation>
    <scope>NUCLEOTIDE SEQUENCE</scope>
    <source>
        <strain evidence="10">CSCA 57</strain>
    </source>
</reference>
<comment type="caution">
    <text evidence="10">The sequence shown here is derived from an EMBL/GenBank/DDBJ whole genome shotgun (WGS) entry which is preliminary data.</text>
</comment>
<evidence type="ECO:0000256" key="4">
    <source>
        <dbReference type="ARBA" id="ARBA00022475"/>
    </source>
</evidence>
<feature type="region of interest" description="Disordered" evidence="8">
    <location>
        <begin position="335"/>
        <end position="380"/>
    </location>
</feature>
<evidence type="ECO:0000256" key="1">
    <source>
        <dbReference type="ARBA" id="ARBA00004202"/>
    </source>
</evidence>
<dbReference type="Pfam" id="PF00005">
    <property type="entry name" value="ABC_tran"/>
    <property type="match status" value="1"/>
</dbReference>
<dbReference type="SMART" id="SM00382">
    <property type="entry name" value="AAA"/>
    <property type="match status" value="1"/>
</dbReference>
<dbReference type="PROSITE" id="PS50893">
    <property type="entry name" value="ABC_TRANSPORTER_2"/>
    <property type="match status" value="1"/>
</dbReference>
<feature type="compositionally biased region" description="Polar residues" evidence="8">
    <location>
        <begin position="369"/>
        <end position="380"/>
    </location>
</feature>
<dbReference type="RefSeq" id="WP_212527263.1">
    <property type="nucleotide sequence ID" value="NZ_JAGSOG010000015.1"/>
</dbReference>
<dbReference type="InterPro" id="IPR003593">
    <property type="entry name" value="AAA+_ATPase"/>
</dbReference>
<evidence type="ECO:0000259" key="9">
    <source>
        <dbReference type="PROSITE" id="PS50893"/>
    </source>
</evidence>
<dbReference type="NCBIfam" id="TIGR01727">
    <property type="entry name" value="oligo_HPY"/>
    <property type="match status" value="1"/>
</dbReference>
<dbReference type="PANTHER" id="PTHR43297:SF2">
    <property type="entry name" value="DIPEPTIDE TRANSPORT ATP-BINDING PROTEIN DPPD"/>
    <property type="match status" value="1"/>
</dbReference>
<keyword evidence="3" id="KW-0813">Transport</keyword>
<name>A0A941IQ90_9ACTN</name>